<protein>
    <recommendedName>
        <fullName evidence="3">Pyrrolo-quinoline quinone repeat domain-containing protein</fullName>
    </recommendedName>
</protein>
<feature type="repeat" description="TPR" evidence="1">
    <location>
        <begin position="395"/>
        <end position="428"/>
    </location>
</feature>
<keyword evidence="1" id="KW-0802">TPR repeat</keyword>
<organism evidence="4 5">
    <name type="scientific">Marine Group III euryarchaeote CG-Epi2</name>
    <dbReference type="NCBI Taxonomy" id="1888996"/>
    <lineage>
        <taxon>Archaea</taxon>
        <taxon>Methanobacteriati</taxon>
        <taxon>Thermoplasmatota</taxon>
        <taxon>Thermoplasmata</taxon>
        <taxon>Candidatus Thermoprofundales</taxon>
    </lineage>
</organism>
<reference evidence="4 5" key="1">
    <citation type="submission" date="2016-08" db="EMBL/GenBank/DDBJ databases">
        <title>New Insights into Marine Group III Euryarchaeota, from dark to light.</title>
        <authorList>
            <person name="Haro-Moreno J.M."/>
            <person name="Rodriguez-Valera F."/>
            <person name="Lopez-Garcia P."/>
            <person name="Moreira D."/>
            <person name="Martin-Cuadrado A.B."/>
        </authorList>
    </citation>
    <scope>NUCLEOTIDE SEQUENCE [LARGE SCALE GENOMIC DNA]</scope>
    <source>
        <strain evidence="4">CG-Epi2</strain>
    </source>
</reference>
<proteinExistence type="predicted"/>
<sequence length="491" mass="54330">MTHAPVFDLSISGPVICLACSEDGTKIAVGDRNGNLTLVDKAGNILWEKHIDEGIHGLAIVGNGNKVICGGKDCKLRMFNSLGNIEWEQTIGKSIWSLSVDPNGQFIAIGTGDSITLYTETGLKVWEYPTNRAMVGTAISRNGTTIVGCGDEHLYCLDNEGNLKWKKQRSDSLWDVSVDKDGNNIFVGGWDEMIHGLDSAGSDLWNHKTGGYVRSVNSLESGGIIAGSHDNHIYHLSDSGELLEKIETEGEVTCLCISKQVDFIIAGTSSNKIYGFEMRANTEPISLPNLETKIEKNIEISSNNMAEVAETEEEYEPMFGAGMFDEPIPDTTGILDRDESNSYEPEKTNYESKNTSYESPASSTNTYESNYSQRTYSSEGGEYKEFASEIVKTDVKNYLRLGNAAWIEKRLERAAEHYKRATEIDPEEPRAWHNLAICSYHLALKRNPENIKGAVQSAYAYLELAKEKGGKEYTAPDKTITYFATQLNLLE</sequence>
<dbReference type="SUPFAM" id="SSF48452">
    <property type="entry name" value="TPR-like"/>
    <property type="match status" value="1"/>
</dbReference>
<dbReference type="Pfam" id="PF13428">
    <property type="entry name" value="TPR_14"/>
    <property type="match status" value="1"/>
</dbReference>
<evidence type="ECO:0000313" key="4">
    <source>
        <dbReference type="EMBL" id="OIR22111.1"/>
    </source>
</evidence>
<dbReference type="InterPro" id="IPR001680">
    <property type="entry name" value="WD40_rpt"/>
</dbReference>
<gene>
    <name evidence="4" type="ORF">BET99_01060</name>
</gene>
<feature type="domain" description="Pyrrolo-quinoline quinone repeat" evidence="3">
    <location>
        <begin position="83"/>
        <end position="220"/>
    </location>
</feature>
<evidence type="ECO:0000313" key="5">
    <source>
        <dbReference type="Proteomes" id="UP000183615"/>
    </source>
</evidence>
<evidence type="ECO:0000256" key="2">
    <source>
        <dbReference type="SAM" id="MobiDB-lite"/>
    </source>
</evidence>
<evidence type="ECO:0000259" key="3">
    <source>
        <dbReference type="Pfam" id="PF13360"/>
    </source>
</evidence>
<dbReference type="SMART" id="SM00564">
    <property type="entry name" value="PQQ"/>
    <property type="match status" value="6"/>
</dbReference>
<dbReference type="Proteomes" id="UP000183615">
    <property type="component" value="Unassembled WGS sequence"/>
</dbReference>
<dbReference type="Gene3D" id="2.130.10.10">
    <property type="entry name" value="YVTN repeat-like/Quinoprotein amine dehydrogenase"/>
    <property type="match status" value="1"/>
</dbReference>
<accession>A0A1J5TME7</accession>
<dbReference type="InterPro" id="IPR018391">
    <property type="entry name" value="PQQ_b-propeller_rpt"/>
</dbReference>
<dbReference type="InterPro" id="IPR011047">
    <property type="entry name" value="Quinoprotein_ADH-like_sf"/>
</dbReference>
<dbReference type="InterPro" id="IPR011990">
    <property type="entry name" value="TPR-like_helical_dom_sf"/>
</dbReference>
<dbReference type="PANTHER" id="PTHR34512:SF30">
    <property type="entry name" value="OUTER MEMBRANE PROTEIN ASSEMBLY FACTOR BAMB"/>
    <property type="match status" value="1"/>
</dbReference>
<evidence type="ECO:0000256" key="1">
    <source>
        <dbReference type="PROSITE-ProRule" id="PRU00339"/>
    </source>
</evidence>
<dbReference type="InterPro" id="IPR019734">
    <property type="entry name" value="TPR_rpt"/>
</dbReference>
<dbReference type="PROSITE" id="PS50005">
    <property type="entry name" value="TPR"/>
    <property type="match status" value="1"/>
</dbReference>
<dbReference type="InterPro" id="IPR015943">
    <property type="entry name" value="WD40/YVTN_repeat-like_dom_sf"/>
</dbReference>
<feature type="region of interest" description="Disordered" evidence="2">
    <location>
        <begin position="328"/>
        <end position="373"/>
    </location>
</feature>
<feature type="compositionally biased region" description="Polar residues" evidence="2">
    <location>
        <begin position="351"/>
        <end position="373"/>
    </location>
</feature>
<dbReference type="PANTHER" id="PTHR34512">
    <property type="entry name" value="CELL SURFACE PROTEIN"/>
    <property type="match status" value="1"/>
</dbReference>
<comment type="caution">
    <text evidence="4">The sequence shown here is derived from an EMBL/GenBank/DDBJ whole genome shotgun (WGS) entry which is preliminary data.</text>
</comment>
<dbReference type="InterPro" id="IPR002372">
    <property type="entry name" value="PQQ_rpt_dom"/>
</dbReference>
<dbReference type="SMART" id="SM00320">
    <property type="entry name" value="WD40"/>
    <property type="match status" value="5"/>
</dbReference>
<dbReference type="Gene3D" id="1.25.40.10">
    <property type="entry name" value="Tetratricopeptide repeat domain"/>
    <property type="match status" value="1"/>
</dbReference>
<feature type="compositionally biased region" description="Basic and acidic residues" evidence="2">
    <location>
        <begin position="335"/>
        <end position="350"/>
    </location>
</feature>
<name>A0A1J5TME7_9ARCH</name>
<dbReference type="Pfam" id="PF13360">
    <property type="entry name" value="PQQ_2"/>
    <property type="match status" value="1"/>
</dbReference>
<dbReference type="AlphaFoldDB" id="A0A1J5TME7"/>
<dbReference type="SUPFAM" id="SSF50998">
    <property type="entry name" value="Quinoprotein alcohol dehydrogenase-like"/>
    <property type="match status" value="1"/>
</dbReference>
<dbReference type="EMBL" id="MIYZ01000023">
    <property type="protein sequence ID" value="OIR22111.1"/>
    <property type="molecule type" value="Genomic_DNA"/>
</dbReference>